<reference evidence="3" key="1">
    <citation type="submission" date="2017-02" db="UniProtKB">
        <authorList>
            <consortium name="WormBaseParasite"/>
        </authorList>
    </citation>
    <scope>IDENTIFICATION</scope>
</reference>
<accession>A0A0N4VAY5</accession>
<dbReference type="WBParaSite" id="EVEC_0000767801-mRNA-1">
    <property type="protein sequence ID" value="EVEC_0000767801-mRNA-1"/>
    <property type="gene ID" value="EVEC_0000767801"/>
</dbReference>
<evidence type="ECO:0000313" key="1">
    <source>
        <dbReference type="EMBL" id="VDD92411.1"/>
    </source>
</evidence>
<dbReference type="Proteomes" id="UP000274131">
    <property type="component" value="Unassembled WGS sequence"/>
</dbReference>
<dbReference type="STRING" id="51028.A0A0N4VAY5"/>
<gene>
    <name evidence="1" type="ORF">EVEC_LOCUS7162</name>
</gene>
<organism evidence="3">
    <name type="scientific">Enterobius vermicularis</name>
    <name type="common">Human pinworm</name>
    <dbReference type="NCBI Taxonomy" id="51028"/>
    <lineage>
        <taxon>Eukaryota</taxon>
        <taxon>Metazoa</taxon>
        <taxon>Ecdysozoa</taxon>
        <taxon>Nematoda</taxon>
        <taxon>Chromadorea</taxon>
        <taxon>Rhabditida</taxon>
        <taxon>Spirurina</taxon>
        <taxon>Oxyuridomorpha</taxon>
        <taxon>Oxyuroidea</taxon>
        <taxon>Oxyuridae</taxon>
        <taxon>Enterobius</taxon>
    </lineage>
</organism>
<evidence type="ECO:0000313" key="3">
    <source>
        <dbReference type="WBParaSite" id="EVEC_0000767801-mRNA-1"/>
    </source>
</evidence>
<sequence>MSGTSFLPKHIARFRHVRFFRATSRRLTSVNVAPLNDGDSGKTESLKDLIDDLTGNVVHAPRNKKINALVFRISKAASVRSLQSICEEAERPLSGEVASALLGRLATLNREENKGEQQSLGVLKTVNRQLLRDVKDALCTDISSKVVLDSLCAFLNLGIDKGEMFNKLFSLLEQQVLSNPSDVPIMNLVKLHNSFRNSGFQLPEETKKLLDDVIELKTSEVSTPSEVLFLMMNCYVSPAWFDSLLLRVKEILPLMQLGDLVSLMRLLAERKKFDISILPLIAAALTADPSQLSVNQLTSLTTSVAVLHMKDARLLRKLANNVVQNASSFRKWSQITSIVVPFARIRFGHLKAWEVLTTWINENYKEAGVAELSKTVTACALCGKGHLIKAAAEHLAEKLNIVQTPSATVWLNSISALAACEALTPSLAETVLRPEFLKQFLNKNNPAGGIFNLSRIAQIQAYAQCFLKGAYKGPVMKLEDYLKLDKDVNETAAVIKYGSQGIYDAGVFRNIVYKLAPLDSHCIGPFLSSDGFFVDGIVQLDENSRFVRIENFESRKRPVLVLVFLGPRQLTISCDAGDELYPLGPIELGLKLLRKKGMVPVTFTEFEMQSKKYLAQKIEFVRSKLVDAVKKSSSLNQ</sequence>
<protein>
    <submittedName>
        <fullName evidence="3">RAP domain-containing protein</fullName>
    </submittedName>
</protein>
<dbReference type="OrthoDB" id="5877528at2759"/>
<reference evidence="1 2" key="2">
    <citation type="submission" date="2018-10" db="EMBL/GenBank/DDBJ databases">
        <authorList>
            <consortium name="Pathogen Informatics"/>
        </authorList>
    </citation>
    <scope>NUCLEOTIDE SEQUENCE [LARGE SCALE GENOMIC DNA]</scope>
</reference>
<proteinExistence type="predicted"/>
<name>A0A0N4VAY5_ENTVE</name>
<dbReference type="EMBL" id="UXUI01008803">
    <property type="protein sequence ID" value="VDD92411.1"/>
    <property type="molecule type" value="Genomic_DNA"/>
</dbReference>
<dbReference type="AlphaFoldDB" id="A0A0N4VAY5"/>
<evidence type="ECO:0000313" key="2">
    <source>
        <dbReference type="Proteomes" id="UP000274131"/>
    </source>
</evidence>
<keyword evidence="2" id="KW-1185">Reference proteome</keyword>